<dbReference type="InterPro" id="IPR036188">
    <property type="entry name" value="FAD/NAD-bd_sf"/>
</dbReference>
<dbReference type="PANTHER" id="PTHR43735">
    <property type="entry name" value="APOPTOSIS-INDUCING FACTOR 1"/>
    <property type="match status" value="1"/>
</dbReference>
<dbReference type="PANTHER" id="PTHR43735:SF5">
    <property type="entry name" value="FAD_NAD(P)-BINDING DOMAIN-CONTAINING PROTEIN"/>
    <property type="match status" value="1"/>
</dbReference>
<dbReference type="InterPro" id="IPR023753">
    <property type="entry name" value="FAD/NAD-binding_dom"/>
</dbReference>
<organism evidence="2 3">
    <name type="scientific">Favolaschia claudopus</name>
    <dbReference type="NCBI Taxonomy" id="2862362"/>
    <lineage>
        <taxon>Eukaryota</taxon>
        <taxon>Fungi</taxon>
        <taxon>Dikarya</taxon>
        <taxon>Basidiomycota</taxon>
        <taxon>Agaricomycotina</taxon>
        <taxon>Agaricomycetes</taxon>
        <taxon>Agaricomycetidae</taxon>
        <taxon>Agaricales</taxon>
        <taxon>Marasmiineae</taxon>
        <taxon>Mycenaceae</taxon>
        <taxon>Favolaschia</taxon>
    </lineage>
</organism>
<dbReference type="GO" id="GO:0050660">
    <property type="term" value="F:flavin adenine dinucleotide binding"/>
    <property type="evidence" value="ECO:0007669"/>
    <property type="project" value="TreeGrafter"/>
</dbReference>
<dbReference type="Proteomes" id="UP001362999">
    <property type="component" value="Unassembled WGS sequence"/>
</dbReference>
<accession>A0AAW0CIC2</accession>
<keyword evidence="3" id="KW-1185">Reference proteome</keyword>
<dbReference type="SUPFAM" id="SSF51905">
    <property type="entry name" value="FAD/NAD(P)-binding domain"/>
    <property type="match status" value="1"/>
</dbReference>
<name>A0AAW0CIC2_9AGAR</name>
<dbReference type="Pfam" id="PF07992">
    <property type="entry name" value="Pyr_redox_2"/>
    <property type="match status" value="1"/>
</dbReference>
<dbReference type="PRINTS" id="PR00469">
    <property type="entry name" value="PNDRDTASEII"/>
</dbReference>
<dbReference type="Gene3D" id="3.50.50.100">
    <property type="match status" value="1"/>
</dbReference>
<sequence>MGDRLNLTWLFLSLLGPFLRRILRTRLATIQQKWTYKALPNSKNVVVVGGSFAGLELVKGLAARLPSGFRVTYIEKNSHMNFSFNFPRFSVVSGYEHTAFIPYDGLAKGAPAGLVTRVQGRVVDITDTHVRLASGDEIDYEYLIIATGSSQPLPVQVTSTELVPAVKELQSVQRLVADNQKIAVIGAGAVGVELVTDIKSFFPEKDVTLVHSRSQVLNSFGKRLHDHCMQVMNNELKVRVLLNERPQLPREKALLKQQTLKFSDGREEIFDLVIACTGQRPNSALLASYLPDAISKETSRILVKPTLQISAAADTVISNPRIFAIGDVAEHGGARMARAAEMQSWVVLDNIIDMVHNRLPSATYKPLMGIEGSIKLTLGKSRVVLYSHNDGAEILLPATSRRVDLDIARGWAHYGANIKQAAVTAELVAKSNL</sequence>
<dbReference type="PRINTS" id="PR00368">
    <property type="entry name" value="FADPNR"/>
</dbReference>
<gene>
    <name evidence="2" type="ORF">R3P38DRAFT_2515600</name>
</gene>
<evidence type="ECO:0000313" key="3">
    <source>
        <dbReference type="Proteomes" id="UP001362999"/>
    </source>
</evidence>
<evidence type="ECO:0000259" key="1">
    <source>
        <dbReference type="Pfam" id="PF07992"/>
    </source>
</evidence>
<evidence type="ECO:0000313" key="2">
    <source>
        <dbReference type="EMBL" id="KAK7038145.1"/>
    </source>
</evidence>
<dbReference type="EMBL" id="JAWWNJ010000017">
    <property type="protein sequence ID" value="KAK7038145.1"/>
    <property type="molecule type" value="Genomic_DNA"/>
</dbReference>
<dbReference type="GO" id="GO:0004174">
    <property type="term" value="F:electron-transferring-flavoprotein dehydrogenase activity"/>
    <property type="evidence" value="ECO:0007669"/>
    <property type="project" value="TreeGrafter"/>
</dbReference>
<dbReference type="AlphaFoldDB" id="A0AAW0CIC2"/>
<dbReference type="GO" id="GO:0005737">
    <property type="term" value="C:cytoplasm"/>
    <property type="evidence" value="ECO:0007669"/>
    <property type="project" value="TreeGrafter"/>
</dbReference>
<feature type="domain" description="FAD/NAD(P)-binding" evidence="1">
    <location>
        <begin position="44"/>
        <end position="343"/>
    </location>
</feature>
<reference evidence="2 3" key="1">
    <citation type="journal article" date="2024" name="J Genomics">
        <title>Draft genome sequencing and assembly of Favolaschia claudopus CIRM-BRFM 2984 isolated from oak limbs.</title>
        <authorList>
            <person name="Navarro D."/>
            <person name="Drula E."/>
            <person name="Chaduli D."/>
            <person name="Cazenave R."/>
            <person name="Ahrendt S."/>
            <person name="Wang J."/>
            <person name="Lipzen A."/>
            <person name="Daum C."/>
            <person name="Barry K."/>
            <person name="Grigoriev I.V."/>
            <person name="Favel A."/>
            <person name="Rosso M.N."/>
            <person name="Martin F."/>
        </authorList>
    </citation>
    <scope>NUCLEOTIDE SEQUENCE [LARGE SCALE GENOMIC DNA]</scope>
    <source>
        <strain evidence="2 3">CIRM-BRFM 2984</strain>
    </source>
</reference>
<comment type="caution">
    <text evidence="2">The sequence shown here is derived from an EMBL/GenBank/DDBJ whole genome shotgun (WGS) entry which is preliminary data.</text>
</comment>
<protein>
    <submittedName>
        <fullName evidence="2">Apoptosis-inducing factor 2</fullName>
    </submittedName>
</protein>
<proteinExistence type="predicted"/>